<evidence type="ECO:0000256" key="11">
    <source>
        <dbReference type="ARBA" id="ARBA00022679"/>
    </source>
</evidence>
<dbReference type="FunFam" id="3.20.20.80:FF:000083">
    <property type="entry name" value="Glycogen debranching enzyme"/>
    <property type="match status" value="1"/>
</dbReference>
<evidence type="ECO:0000256" key="17">
    <source>
        <dbReference type="ARBA" id="ARBA00025780"/>
    </source>
</evidence>
<comment type="similarity">
    <text evidence="17">Belongs to the glycogen debranching enzyme family.</text>
</comment>
<evidence type="ECO:0000256" key="2">
    <source>
        <dbReference type="ARBA" id="ARBA00000927"/>
    </source>
</evidence>
<keyword evidence="13" id="KW-0832">Ubl conjugation</keyword>
<comment type="catalytic activity">
    <reaction evidence="1">
        <text>Transfers a segment of a (1-&gt;4)-alpha-D-glucan to a new position in an acceptor, which may be glucose or a (1-&gt;4)-alpha-D-glucan.</text>
        <dbReference type="EC" id="2.4.1.25"/>
    </reaction>
</comment>
<dbReference type="InterPro" id="IPR032788">
    <property type="entry name" value="AGL_central"/>
</dbReference>
<dbReference type="Pfam" id="PF14701">
    <property type="entry name" value="hDGE_amylase"/>
    <property type="match status" value="1"/>
</dbReference>
<keyword evidence="11" id="KW-0808">Transferase</keyword>
<dbReference type="GO" id="GO:0005829">
    <property type="term" value="C:cytosol"/>
    <property type="evidence" value="ECO:0007669"/>
    <property type="project" value="Ensembl"/>
</dbReference>
<keyword evidence="15" id="KW-0511">Multifunctional enzyme</keyword>
<evidence type="ECO:0000256" key="3">
    <source>
        <dbReference type="ARBA" id="ARBA00003530"/>
    </source>
</evidence>
<comment type="catalytic activity">
    <reaction evidence="2">
        <text>Hydrolysis of (1-&gt;6)-alpha-D-glucosidic branch linkages in glycogen phosphorylase limit dextrin.</text>
        <dbReference type="EC" id="3.2.1.33"/>
    </reaction>
</comment>
<dbReference type="CDD" id="cd11327">
    <property type="entry name" value="AmyAc_Glg_debranch_2"/>
    <property type="match status" value="1"/>
</dbReference>
<dbReference type="GO" id="GO:0005978">
    <property type="term" value="P:glycogen biosynthetic process"/>
    <property type="evidence" value="ECO:0007669"/>
    <property type="project" value="UniProtKB-KW"/>
</dbReference>
<dbReference type="GeneID" id="102030231"/>
<evidence type="ECO:0000256" key="18">
    <source>
        <dbReference type="ARBA" id="ARBA00031477"/>
    </source>
</evidence>
<dbReference type="OrthoDB" id="10248904at2759"/>
<dbReference type="OMA" id="YEEGHVH"/>
<dbReference type="InterPro" id="IPR008928">
    <property type="entry name" value="6-hairpin_glycosidase_sf"/>
</dbReference>
<evidence type="ECO:0000259" key="23">
    <source>
        <dbReference type="Pfam" id="PF14702"/>
    </source>
</evidence>
<dbReference type="GO" id="GO:0031593">
    <property type="term" value="F:polyubiquitin modification-dependent protein binding"/>
    <property type="evidence" value="ECO:0007669"/>
    <property type="project" value="Ensembl"/>
</dbReference>
<dbReference type="Ensembl" id="ENSCLAT00000009909.1">
    <property type="protein sequence ID" value="ENSCLAP00000009780.1"/>
    <property type="gene ID" value="ENSCLAG00000006779.1"/>
</dbReference>
<evidence type="ECO:0000256" key="13">
    <source>
        <dbReference type="ARBA" id="ARBA00022843"/>
    </source>
</evidence>
<dbReference type="FunFam" id="1.50.10.10:FF:000039">
    <property type="entry name" value="Glycogen debranching enzyme Gdb1, putative"/>
    <property type="match status" value="1"/>
</dbReference>
<comment type="subunit">
    <text evidence="19">Monomer. Interacts with NHLRC1/malin.</text>
</comment>
<organism evidence="24 25">
    <name type="scientific">Chinchilla lanigera</name>
    <name type="common">Long-tailed chinchilla</name>
    <name type="synonym">Chinchilla villidera</name>
    <dbReference type="NCBI Taxonomy" id="34839"/>
    <lineage>
        <taxon>Eukaryota</taxon>
        <taxon>Metazoa</taxon>
        <taxon>Chordata</taxon>
        <taxon>Craniata</taxon>
        <taxon>Vertebrata</taxon>
        <taxon>Euteleostomi</taxon>
        <taxon>Mammalia</taxon>
        <taxon>Eutheria</taxon>
        <taxon>Euarchontoglires</taxon>
        <taxon>Glires</taxon>
        <taxon>Rodentia</taxon>
        <taxon>Hystricomorpha</taxon>
        <taxon>Chinchillidae</taxon>
        <taxon>Chinchilla</taxon>
    </lineage>
</organism>
<keyword evidence="16" id="KW-0326">Glycosidase</keyword>
<dbReference type="InterPro" id="IPR032790">
    <property type="entry name" value="GDE_C"/>
</dbReference>
<gene>
    <name evidence="24" type="primary">AGL</name>
</gene>
<comment type="subcellular location">
    <subcellularLocation>
        <location evidence="4">Cytoplasm</location>
    </subcellularLocation>
</comment>
<evidence type="ECO:0000256" key="12">
    <source>
        <dbReference type="ARBA" id="ARBA00022801"/>
    </source>
</evidence>
<accession>A0A8C2YML9</accession>
<keyword evidence="12" id="KW-0378">Hydrolase</keyword>
<evidence type="ECO:0000256" key="8">
    <source>
        <dbReference type="ARBA" id="ARBA00022490"/>
    </source>
</evidence>
<dbReference type="GO" id="GO:0005980">
    <property type="term" value="P:glycogen catabolic process"/>
    <property type="evidence" value="ECO:0007669"/>
    <property type="project" value="Ensembl"/>
</dbReference>
<dbReference type="SUPFAM" id="SSF48208">
    <property type="entry name" value="Six-hairpin glycosidases"/>
    <property type="match status" value="1"/>
</dbReference>
<evidence type="ECO:0000256" key="6">
    <source>
        <dbReference type="ARBA" id="ARBA00012778"/>
    </source>
</evidence>
<dbReference type="Pfam" id="PF14702">
    <property type="entry name" value="hGDE_central"/>
    <property type="match status" value="1"/>
</dbReference>
<feature type="domain" description="Glycogen debranching enzyme C-terminal" evidence="20">
    <location>
        <begin position="1077"/>
        <end position="1527"/>
    </location>
</feature>
<evidence type="ECO:0000256" key="16">
    <source>
        <dbReference type="ARBA" id="ARBA00023295"/>
    </source>
</evidence>
<evidence type="ECO:0000259" key="22">
    <source>
        <dbReference type="Pfam" id="PF14701"/>
    </source>
</evidence>
<dbReference type="InterPro" id="IPR032792">
    <property type="entry name" value="AGL_glucanoTrfase"/>
</dbReference>
<dbReference type="FunFam" id="3.20.20.80:FF:000051">
    <property type="entry name" value="glycogen debranching enzyme isoform X2"/>
    <property type="match status" value="1"/>
</dbReference>
<evidence type="ECO:0000313" key="24">
    <source>
        <dbReference type="Ensembl" id="ENSCLAP00000009780.1"/>
    </source>
</evidence>
<dbReference type="InterPro" id="IPR017853">
    <property type="entry name" value="GH"/>
</dbReference>
<dbReference type="GO" id="GO:0004135">
    <property type="term" value="F:amylo-alpha-1,6-glucosidase activity"/>
    <property type="evidence" value="ECO:0007669"/>
    <property type="project" value="UniProtKB-EC"/>
</dbReference>
<reference evidence="24" key="1">
    <citation type="submission" date="2025-05" db="UniProtKB">
        <authorList>
            <consortium name="Ensembl"/>
        </authorList>
    </citation>
    <scope>IDENTIFICATION</scope>
</reference>
<feature type="domain" description="Glycogen debranching enzyme central" evidence="23">
    <location>
        <begin position="697"/>
        <end position="974"/>
    </location>
</feature>
<evidence type="ECO:0000256" key="9">
    <source>
        <dbReference type="ARBA" id="ARBA00022553"/>
    </source>
</evidence>
<evidence type="ECO:0000256" key="4">
    <source>
        <dbReference type="ARBA" id="ARBA00004496"/>
    </source>
</evidence>
<evidence type="ECO:0000256" key="5">
    <source>
        <dbReference type="ARBA" id="ARBA00012560"/>
    </source>
</evidence>
<feature type="domain" description="Eukaryotic glycogen debranching enzyme N-terminal" evidence="21">
    <location>
        <begin position="31"/>
        <end position="115"/>
    </location>
</feature>
<dbReference type="CTD" id="178"/>
<dbReference type="GO" id="GO:0016234">
    <property type="term" value="C:inclusion body"/>
    <property type="evidence" value="ECO:0007669"/>
    <property type="project" value="Ensembl"/>
</dbReference>
<protein>
    <recommendedName>
        <fullName evidence="7">Glycogen debranching enzyme</fullName>
        <ecNumber evidence="5">2.4.1.25</ecNumber>
        <ecNumber evidence="6">3.2.1.33</ecNumber>
    </recommendedName>
    <alternativeName>
        <fullName evidence="18">Glycogen debrancher</fullName>
    </alternativeName>
</protein>
<evidence type="ECO:0000256" key="19">
    <source>
        <dbReference type="ARBA" id="ARBA00063438"/>
    </source>
</evidence>
<dbReference type="EC" id="3.2.1.33" evidence="6"/>
<dbReference type="Pfam" id="PF06202">
    <property type="entry name" value="GDE_C"/>
    <property type="match status" value="1"/>
</dbReference>
<evidence type="ECO:0000259" key="20">
    <source>
        <dbReference type="Pfam" id="PF06202"/>
    </source>
</evidence>
<dbReference type="Proteomes" id="UP000694398">
    <property type="component" value="Unassembled WGS sequence"/>
</dbReference>
<evidence type="ECO:0000256" key="7">
    <source>
        <dbReference type="ARBA" id="ARBA00020723"/>
    </source>
</evidence>
<feature type="domain" description="Glycogen debranching enzyme glucanotransferase" evidence="22">
    <location>
        <begin position="121"/>
        <end position="551"/>
    </location>
</feature>
<dbReference type="InterPro" id="IPR006421">
    <property type="entry name" value="Glycogen_debranch_met"/>
</dbReference>
<dbReference type="NCBIfam" id="TIGR01531">
    <property type="entry name" value="glyc_debranch"/>
    <property type="match status" value="1"/>
</dbReference>
<dbReference type="PANTHER" id="PTHR10569">
    <property type="entry name" value="GLYCOGEN DEBRANCHING ENZYME"/>
    <property type="match status" value="1"/>
</dbReference>
<keyword evidence="25" id="KW-1185">Reference proteome</keyword>
<dbReference type="RefSeq" id="XP_013371966.1">
    <property type="nucleotide sequence ID" value="XM_013516512.1"/>
</dbReference>
<dbReference type="SUPFAM" id="SSF51445">
    <property type="entry name" value="(Trans)glycosidases"/>
    <property type="match status" value="1"/>
</dbReference>
<evidence type="ECO:0000259" key="21">
    <source>
        <dbReference type="Pfam" id="PF14699"/>
    </source>
</evidence>
<dbReference type="GO" id="GO:0004134">
    <property type="term" value="F:4-alpha-glucanotransferase activity"/>
    <property type="evidence" value="ECO:0007669"/>
    <property type="project" value="UniProtKB-EC"/>
</dbReference>
<dbReference type="GO" id="GO:0030247">
    <property type="term" value="F:polysaccharide binding"/>
    <property type="evidence" value="ECO:0007669"/>
    <property type="project" value="Ensembl"/>
</dbReference>
<name>A0A8C2YML9_CHILA</name>
<dbReference type="InterPro" id="IPR029436">
    <property type="entry name" value="AGL_euk_N"/>
</dbReference>
<dbReference type="EC" id="2.4.1.25" evidence="5"/>
<proteinExistence type="inferred from homology"/>
<dbReference type="Ensembl" id="ENSCLAT00000009908.1">
    <property type="protein sequence ID" value="ENSCLAP00000009779.1"/>
    <property type="gene ID" value="ENSCLAG00000006779.1"/>
</dbReference>
<evidence type="ECO:0000256" key="14">
    <source>
        <dbReference type="ARBA" id="ARBA00023056"/>
    </source>
</evidence>
<evidence type="ECO:0000313" key="25">
    <source>
        <dbReference type="Proteomes" id="UP000694398"/>
    </source>
</evidence>
<dbReference type="Pfam" id="PF14699">
    <property type="entry name" value="hGDE_N"/>
    <property type="match status" value="1"/>
</dbReference>
<sequence>MDRSRQVRILLLNEMERLEKTLFRLEQGFELQFRLGPTLQGKAVTVYTNYPFPGEAFNREKFRSLDWENPTEREDDSDKYCKLHLQQSGSFQYYFLQGSEKSGGGYIVVDPVLRVGADNHVLPLDCVTLQTFLAKCLGPLDEWESRLRVAKESGYNMIHFTPLQTLGLSRSCYSLADQLELNPDFSRPNRKYTWHDVGQLVEKLRKEWNVLCITDVVYNHTASNSKWIQEHPESAYNLVNSPHLKPAWILDRALWHLSCEVAEGKYREKGVPALIENDHHMNCIRKVIWEDIYPKIKLWEFFQVDEHRAVEEFRRLLAQENRRVTKSDPNQHLKIIQDPEYRRLGCTVDMNIALATFVPHNNGPAAIEECCGWFRKRIEELNSEKHQLVHYHQEQAVNCLLGNVFYERMAGHGPKLGPVTRKHPLVTRYFTFPFQEMALSTEESMMHTPNKACFFMAHNGWVMGDDPLRNFAEPGSDVYLRRELICWGDSVKLRYGSKPEDCPYLWAHMKKYTEITATYFQGMRLDNCHSTPIHVAEYMLDAARKLQPNLYVVAELFTGSEDLDNIFVTRLGISSLIREAMSAYNSHEEGRLVYRYGGEPVGSFVQPCLRPLVPAIAHALFMDITHDNECPIVHRSAYDALPSATIVSMASCASGSTRGYDELVPHQISVVSEERFYTKWSPGAPPSNRGDVSFQSGIIAARRAINELHQELGAKGFIQVYVDQVDEDIVAVTRHSPSIHQSVVAVSRTAFRNPKTSFYSKEVPQMCIPGKIEEVVLEARTVERSAEPYRKDEHTINGMPNITVEMREHIQLNESKIVKQAGIATKGPNEYIQEIEFENLSPGSVIIFRVSLDPHAQAAVGILRNHLTQFSPHFKAGSLAVDSSAPILKAPFASIASKLTLAELNQILYRCESEEQEDGGGCYNIPNWLSLKYAGLQGLMSVLAEIRPKNDLGHPFCGNLRSGDWMIDYVSGRLISRSGTIAEVGKWLQAMFSYLKQIPRYLIPCYFDAILIGVYTTLLDTAWKQMSSFVQNGSTFVKHLSLGSVQMCGVGKFPCLPLLSPSLRDVPYRLNEATGEREQCCASLAAGLPHFSAGLFRCWGRDTFIALRGLLLVTGRYLEARNIILAFAGTLRHGLIPNLLGEGVHARYNCRDAVWWWLQCVQDYCTCVPNGLDILKCPVSRMYPTDDSAPLPAGTLDQPLFEVIQEAMQRHVQGIQFRERNAGSQIDRNMKDEGFNITAGVDEETGFVYGGNRFNCGTWMDKMGESDRARNRGVPATPRDGSAVEIVGLCKSAVRWLLELSQRNIFPYHEVRVKRHGKVVAFSYDEWNRKIQDSFEKLFHVSEDPSDPNEKHPNLVHKRGIYKDSYGASSPWCDYQLRPNFTIAMVVAPELFTAGKAWKALEIAEKKLLGPLGMKTLDPDDMVYCGIYDNALDNDNYNLARGFNYHQGPEWLWPVGYFLRAKLYFSKLMGPETTAKTVFLVKNVLSRHYVHLERSHWKGLPELTNENGQYCPFSCETQAWSIATVLETLYDL</sequence>
<evidence type="ECO:0000256" key="10">
    <source>
        <dbReference type="ARBA" id="ARBA00022676"/>
    </source>
</evidence>
<comment type="function">
    <text evidence="3">Multifunctional enzyme acting as 1,4-alpha-D-glucan:1,4-alpha-D-glucan 4-alpha-D-glycosyltransferase and amylo-1,6-glucosidase in glycogen degradation.</text>
</comment>
<dbReference type="GO" id="GO:0005634">
    <property type="term" value="C:nucleus"/>
    <property type="evidence" value="ECO:0007669"/>
    <property type="project" value="Ensembl"/>
</dbReference>
<keyword evidence="9" id="KW-0597">Phosphoprotein</keyword>
<dbReference type="PANTHER" id="PTHR10569:SF2">
    <property type="entry name" value="GLYCOGEN DEBRANCHING ENZYME"/>
    <property type="match status" value="1"/>
</dbReference>
<evidence type="ECO:0000256" key="1">
    <source>
        <dbReference type="ARBA" id="ARBA00000439"/>
    </source>
</evidence>
<keyword evidence="14" id="KW-0320">Glycogen biosynthesis</keyword>
<dbReference type="Gene3D" id="3.20.20.80">
    <property type="entry name" value="Glycosidases"/>
    <property type="match status" value="2"/>
</dbReference>
<dbReference type="GeneTree" id="ENSGT00390000012596"/>
<dbReference type="InterPro" id="IPR010401">
    <property type="entry name" value="AGL/Gdb1"/>
</dbReference>
<keyword evidence="8" id="KW-0963">Cytoplasm</keyword>
<evidence type="ECO:0000256" key="15">
    <source>
        <dbReference type="ARBA" id="ARBA00023268"/>
    </source>
</evidence>
<keyword evidence="10" id="KW-0328">Glycosyltransferase</keyword>